<dbReference type="PANTHER" id="PTHR12496">
    <property type="entry name" value="CGI-41 METHYLTRANSFERASE"/>
    <property type="match status" value="1"/>
</dbReference>
<dbReference type="InterPro" id="IPR025714">
    <property type="entry name" value="Methyltranfer_dom"/>
</dbReference>
<dbReference type="Gene3D" id="3.40.50.150">
    <property type="entry name" value="Vaccinia Virus protein VP39"/>
    <property type="match status" value="1"/>
</dbReference>
<dbReference type="SUPFAM" id="SSF53335">
    <property type="entry name" value="S-adenosyl-L-methionine-dependent methyltransferases"/>
    <property type="match status" value="1"/>
</dbReference>
<feature type="compositionally biased region" description="Low complexity" evidence="1">
    <location>
        <begin position="219"/>
        <end position="234"/>
    </location>
</feature>
<feature type="domain" description="Methyltransferase" evidence="2">
    <location>
        <begin position="120"/>
        <end position="392"/>
    </location>
</feature>
<dbReference type="Pfam" id="PF13679">
    <property type="entry name" value="Methyltransf_32"/>
    <property type="match status" value="1"/>
</dbReference>
<accession>A0A7S4GH30</accession>
<proteinExistence type="predicted"/>
<sequence length="596" mass="65518">MLQSVPPPKYVGASAEEYAKDLAIFLAKYAWVFQGKLVEFILGGTWDRVPEEWRDALLGLSYEQMHHLTFDVAALPHSLRSFIEQAQSLSMPKGEHQKGFEQTPLQPLNELYMRLMMSPKKIHEVERLSATVADVCRQNHLRHVVDIGSGEGYLSTTLHFLCGLHVVAVEANESNNATAAKRTQKIARAREHEARKKAKSETGWRQCIPCDEPSSSAGVNVTSDDPSTSSSSCAVTADSAPVSMASCPAPTSISTLTGTPTGPGTPALEPNPAPAPTPADASAASVSMNVPSLISGFKSAADATVEEMKDWHNNIVHVPCFLKEDASPSDLLQRVHATCNTDQAAQETPPLLCLAGLHACGMLSVTMFKLWMKSPQIHSVVSVGCCYYKMTQSPDESSESPGSGELCTGPFPLSHAVQQLHFNIGKGGLKLACEGIVTWMSKSRSEFDYMVKHTFYRCVAQDALHRLFPEDYSKLYIKGGISRGYCDSLMSYVRRAISRLRHRDDDNAEAKRSFRCISDDELRATFGALDPQSEQKLVCFLLLRALIAQVLESYIVIDRYLYIREQAQPSDQIQVRPIFAESVSPRNLCIIATKGC</sequence>
<dbReference type="InterPro" id="IPR052220">
    <property type="entry name" value="METTL25"/>
</dbReference>
<feature type="compositionally biased region" description="Low complexity" evidence="1">
    <location>
        <begin position="257"/>
        <end position="268"/>
    </location>
</feature>
<dbReference type="PANTHER" id="PTHR12496:SF0">
    <property type="entry name" value="METHYLTRANSFERASE DOMAIN-CONTAINING PROTEIN"/>
    <property type="match status" value="1"/>
</dbReference>
<protein>
    <recommendedName>
        <fullName evidence="2">Methyltransferase domain-containing protein</fullName>
    </recommendedName>
</protein>
<dbReference type="AlphaFoldDB" id="A0A7S4GH30"/>
<dbReference type="InterPro" id="IPR029063">
    <property type="entry name" value="SAM-dependent_MTases_sf"/>
</dbReference>
<evidence type="ECO:0000259" key="2">
    <source>
        <dbReference type="Pfam" id="PF13679"/>
    </source>
</evidence>
<feature type="region of interest" description="Disordered" evidence="1">
    <location>
        <begin position="251"/>
        <end position="282"/>
    </location>
</feature>
<dbReference type="EMBL" id="HBJA01140377">
    <property type="protein sequence ID" value="CAE0836950.1"/>
    <property type="molecule type" value="Transcribed_RNA"/>
</dbReference>
<evidence type="ECO:0000256" key="1">
    <source>
        <dbReference type="SAM" id="MobiDB-lite"/>
    </source>
</evidence>
<reference evidence="3" key="1">
    <citation type="submission" date="2021-01" db="EMBL/GenBank/DDBJ databases">
        <authorList>
            <person name="Corre E."/>
            <person name="Pelletier E."/>
            <person name="Niang G."/>
            <person name="Scheremetjew M."/>
            <person name="Finn R."/>
            <person name="Kale V."/>
            <person name="Holt S."/>
            <person name="Cochrane G."/>
            <person name="Meng A."/>
            <person name="Brown T."/>
            <person name="Cohen L."/>
        </authorList>
    </citation>
    <scope>NUCLEOTIDE SEQUENCE</scope>
    <source>
        <strain evidence="3">CCMP1594</strain>
    </source>
</reference>
<organism evidence="3">
    <name type="scientific">Eutreptiella gymnastica</name>
    <dbReference type="NCBI Taxonomy" id="73025"/>
    <lineage>
        <taxon>Eukaryota</taxon>
        <taxon>Discoba</taxon>
        <taxon>Euglenozoa</taxon>
        <taxon>Euglenida</taxon>
        <taxon>Spirocuta</taxon>
        <taxon>Euglenophyceae</taxon>
        <taxon>Eutreptiales</taxon>
        <taxon>Eutreptiaceae</taxon>
        <taxon>Eutreptiella</taxon>
    </lineage>
</organism>
<feature type="compositionally biased region" description="Basic and acidic residues" evidence="1">
    <location>
        <begin position="190"/>
        <end position="202"/>
    </location>
</feature>
<feature type="region of interest" description="Disordered" evidence="1">
    <location>
        <begin position="215"/>
        <end position="234"/>
    </location>
</feature>
<feature type="region of interest" description="Disordered" evidence="1">
    <location>
        <begin position="190"/>
        <end position="209"/>
    </location>
</feature>
<name>A0A7S4GH30_9EUGL</name>
<gene>
    <name evidence="3" type="ORF">EGYM00163_LOCUS48319</name>
</gene>
<evidence type="ECO:0000313" key="3">
    <source>
        <dbReference type="EMBL" id="CAE0836950.1"/>
    </source>
</evidence>